<organism evidence="2 3">
    <name type="scientific">Prochlorococcus marinus str. MIT 9116</name>
    <dbReference type="NCBI Taxonomy" id="167544"/>
    <lineage>
        <taxon>Bacteria</taxon>
        <taxon>Bacillati</taxon>
        <taxon>Cyanobacteriota</taxon>
        <taxon>Cyanophyceae</taxon>
        <taxon>Synechococcales</taxon>
        <taxon>Prochlorococcaceae</taxon>
        <taxon>Prochlorococcus</taxon>
    </lineage>
</organism>
<evidence type="ECO:0000313" key="3">
    <source>
        <dbReference type="Proteomes" id="UP000030491"/>
    </source>
</evidence>
<dbReference type="Proteomes" id="UP000030491">
    <property type="component" value="Unassembled WGS sequence"/>
</dbReference>
<protein>
    <recommendedName>
        <fullName evidence="4">Secreted protein</fullName>
    </recommendedName>
</protein>
<accession>A0A0A1ZT73</accession>
<evidence type="ECO:0000256" key="1">
    <source>
        <dbReference type="SAM" id="SignalP"/>
    </source>
</evidence>
<evidence type="ECO:0008006" key="4">
    <source>
        <dbReference type="Google" id="ProtNLM"/>
    </source>
</evidence>
<dbReference type="RefSeq" id="WP_032513887.1">
    <property type="nucleotide sequence ID" value="NZ_JNAJ01000013.1"/>
</dbReference>
<feature type="signal peptide" evidence="1">
    <location>
        <begin position="1"/>
        <end position="20"/>
    </location>
</feature>
<dbReference type="OrthoDB" id="539893at2"/>
<comment type="caution">
    <text evidence="2">The sequence shown here is derived from an EMBL/GenBank/DDBJ whole genome shotgun (WGS) entry which is preliminary data.</text>
</comment>
<name>A0A0A1ZT73_PROMR</name>
<proteinExistence type="predicted"/>
<keyword evidence="1" id="KW-0732">Signal</keyword>
<dbReference type="EMBL" id="JNAJ01000013">
    <property type="protein sequence ID" value="KGF91449.1"/>
    <property type="molecule type" value="Genomic_DNA"/>
</dbReference>
<reference evidence="3" key="1">
    <citation type="journal article" date="2014" name="Sci. Data">
        <title>Genomes of diverse isolates of the marine cyanobacterium Prochlorococcus.</title>
        <authorList>
            <person name="Biller S."/>
            <person name="Berube P."/>
            <person name="Thompson J."/>
            <person name="Kelly L."/>
            <person name="Roggensack S."/>
            <person name="Awad L."/>
            <person name="Roache-Johnson K."/>
            <person name="Ding H."/>
            <person name="Giovannoni S.J."/>
            <person name="Moore L.R."/>
            <person name="Chisholm S.W."/>
        </authorList>
    </citation>
    <scope>NUCLEOTIDE SEQUENCE [LARGE SCALE GENOMIC DNA]</scope>
</reference>
<evidence type="ECO:0000313" key="2">
    <source>
        <dbReference type="EMBL" id="KGF91449.1"/>
    </source>
</evidence>
<dbReference type="AlphaFoldDB" id="A0A0A1ZT73"/>
<feature type="chain" id="PRO_5001985698" description="Secreted protein" evidence="1">
    <location>
        <begin position="21"/>
        <end position="177"/>
    </location>
</feature>
<sequence length="177" mass="19269">MQKLLIPLFATIALPIAVNAQIDKETAEFCLKAADFAGCVEAMTGEGFKVKKSLIKGNKCPEGAAYIGDGKCIVVKCTYNSLWWGIQGPNDPLFVGKSTWDCPFSPWGGPGRLKPGVEVPVTNSDLCPEGEPAIGWNSTCEAPYIIKTKKEKPIKEKKKPVKINCNSPVWKKKPICN</sequence>
<gene>
    <name evidence="2" type="ORF">EU93_1042</name>
</gene>